<organism evidence="10 11">
    <name type="scientific">Phormidium yuhuli AB48</name>
    <dbReference type="NCBI Taxonomy" id="2940671"/>
    <lineage>
        <taxon>Bacteria</taxon>
        <taxon>Bacillati</taxon>
        <taxon>Cyanobacteriota</taxon>
        <taxon>Cyanophyceae</taxon>
        <taxon>Oscillatoriophycideae</taxon>
        <taxon>Oscillatoriales</taxon>
        <taxon>Oscillatoriaceae</taxon>
        <taxon>Phormidium</taxon>
        <taxon>Phormidium yuhuli</taxon>
    </lineage>
</organism>
<evidence type="ECO:0000256" key="3">
    <source>
        <dbReference type="ARBA" id="ARBA00022679"/>
    </source>
</evidence>
<reference evidence="10" key="1">
    <citation type="submission" date="2022-06" db="EMBL/GenBank/DDBJ databases">
        <title>Genome sequence of Phormidium yuhuli AB48 isolated from an industrial photobioreactor environment.</title>
        <authorList>
            <person name="Qiu Y."/>
            <person name="Noonan A.J.C."/>
            <person name="Dofher K."/>
            <person name="Koch M."/>
            <person name="Kieft B."/>
            <person name="Lin X."/>
            <person name="Ziels R.M."/>
            <person name="Hallam S.J."/>
        </authorList>
    </citation>
    <scope>NUCLEOTIDE SEQUENCE</scope>
    <source>
        <strain evidence="10">AB48</strain>
    </source>
</reference>
<keyword evidence="6 8" id="KW-0472">Membrane</keyword>
<keyword evidence="11" id="KW-1185">Reference proteome</keyword>
<dbReference type="Gene3D" id="3.60.110.10">
    <property type="entry name" value="Carbon-nitrogen hydrolase"/>
    <property type="match status" value="1"/>
</dbReference>
<dbReference type="Pfam" id="PF00795">
    <property type="entry name" value="CN_hydrolase"/>
    <property type="match status" value="1"/>
</dbReference>
<evidence type="ECO:0000256" key="2">
    <source>
        <dbReference type="ARBA" id="ARBA00022475"/>
    </source>
</evidence>
<protein>
    <recommendedName>
        <fullName evidence="8">Apolipoprotein N-acyltransferase</fullName>
        <shortName evidence="8">ALP N-acyltransferase</shortName>
        <ecNumber evidence="8">2.3.1.269</ecNumber>
    </recommendedName>
</protein>
<accession>A0ABY5AKY2</accession>
<dbReference type="HAMAP" id="MF_01148">
    <property type="entry name" value="Lnt"/>
    <property type="match status" value="1"/>
</dbReference>
<comment type="similarity">
    <text evidence="8">Belongs to the CN hydrolase family. Apolipoprotein N-acyltransferase subfamily.</text>
</comment>
<feature type="transmembrane region" description="Helical" evidence="8">
    <location>
        <begin position="162"/>
        <end position="183"/>
    </location>
</feature>
<comment type="function">
    <text evidence="8">Catalyzes the phospholipid dependent N-acylation of the N-terminal cysteine of apolipoprotein, the last step in lipoprotein maturation.</text>
</comment>
<keyword evidence="3 8" id="KW-0808">Transferase</keyword>
<dbReference type="PROSITE" id="PS50263">
    <property type="entry name" value="CN_HYDROLASE"/>
    <property type="match status" value="1"/>
</dbReference>
<comment type="pathway">
    <text evidence="8">Protein modification; lipoprotein biosynthesis (N-acyl transfer).</text>
</comment>
<feature type="transmembrane region" description="Helical" evidence="8">
    <location>
        <begin position="50"/>
        <end position="69"/>
    </location>
</feature>
<gene>
    <name evidence="8 10" type="primary">lnt</name>
    <name evidence="10" type="ORF">NEA10_13455</name>
</gene>
<dbReference type="Proteomes" id="UP001056708">
    <property type="component" value="Chromosome"/>
</dbReference>
<dbReference type="EC" id="2.3.1.269" evidence="8"/>
<feature type="transmembrane region" description="Helical" evidence="8">
    <location>
        <begin position="81"/>
        <end position="109"/>
    </location>
</feature>
<dbReference type="InterPro" id="IPR036526">
    <property type="entry name" value="C-N_Hydrolase_sf"/>
</dbReference>
<evidence type="ECO:0000259" key="9">
    <source>
        <dbReference type="PROSITE" id="PS50263"/>
    </source>
</evidence>
<dbReference type="InterPro" id="IPR004563">
    <property type="entry name" value="Apolipo_AcylTrfase"/>
</dbReference>
<evidence type="ECO:0000313" key="11">
    <source>
        <dbReference type="Proteomes" id="UP001056708"/>
    </source>
</evidence>
<feature type="transmembrane region" description="Helical" evidence="8">
    <location>
        <begin position="487"/>
        <end position="505"/>
    </location>
</feature>
<comment type="caution">
    <text evidence="8">Lacks conserved residue(s) required for the propagation of feature annotation.</text>
</comment>
<dbReference type="Pfam" id="PF20154">
    <property type="entry name" value="LNT_N"/>
    <property type="match status" value="1"/>
</dbReference>
<evidence type="ECO:0000256" key="1">
    <source>
        <dbReference type="ARBA" id="ARBA00004651"/>
    </source>
</evidence>
<feature type="domain" description="CN hydrolase" evidence="9">
    <location>
        <begin position="228"/>
        <end position="482"/>
    </location>
</feature>
<comment type="catalytic activity">
    <reaction evidence="8">
        <text>N-terminal S-1,2-diacyl-sn-glyceryl-L-cysteinyl-[lipoprotein] + a glycerophospholipid = N-acyl-S-1,2-diacyl-sn-glyceryl-L-cysteinyl-[lipoprotein] + a 2-acyl-sn-glycero-3-phospholipid + H(+)</text>
        <dbReference type="Rhea" id="RHEA:48228"/>
        <dbReference type="Rhea" id="RHEA-COMP:14681"/>
        <dbReference type="Rhea" id="RHEA-COMP:14684"/>
        <dbReference type="ChEBI" id="CHEBI:15378"/>
        <dbReference type="ChEBI" id="CHEBI:136912"/>
        <dbReference type="ChEBI" id="CHEBI:140656"/>
        <dbReference type="ChEBI" id="CHEBI:140657"/>
        <dbReference type="ChEBI" id="CHEBI:140660"/>
        <dbReference type="EC" id="2.3.1.269"/>
    </reaction>
</comment>
<dbReference type="PANTHER" id="PTHR38686">
    <property type="entry name" value="APOLIPOPROTEIN N-ACYLTRANSFERASE"/>
    <property type="match status" value="1"/>
</dbReference>
<keyword evidence="2 8" id="KW-1003">Cell membrane</keyword>
<dbReference type="PANTHER" id="PTHR38686:SF1">
    <property type="entry name" value="APOLIPOPROTEIN N-ACYLTRANSFERASE"/>
    <property type="match status" value="1"/>
</dbReference>
<dbReference type="NCBIfam" id="TIGR00546">
    <property type="entry name" value="lnt"/>
    <property type="match status" value="1"/>
</dbReference>
<evidence type="ECO:0000256" key="7">
    <source>
        <dbReference type="ARBA" id="ARBA00023315"/>
    </source>
</evidence>
<evidence type="ECO:0000256" key="4">
    <source>
        <dbReference type="ARBA" id="ARBA00022692"/>
    </source>
</evidence>
<name>A0ABY5AKY2_9CYAN</name>
<keyword evidence="7 8" id="KW-0012">Acyltransferase</keyword>
<dbReference type="InterPro" id="IPR045378">
    <property type="entry name" value="LNT_N"/>
</dbReference>
<evidence type="ECO:0000256" key="6">
    <source>
        <dbReference type="ARBA" id="ARBA00023136"/>
    </source>
</evidence>
<evidence type="ECO:0000256" key="5">
    <source>
        <dbReference type="ARBA" id="ARBA00022989"/>
    </source>
</evidence>
<evidence type="ECO:0000256" key="8">
    <source>
        <dbReference type="HAMAP-Rule" id="MF_01148"/>
    </source>
</evidence>
<dbReference type="EMBL" id="CP098611">
    <property type="protein sequence ID" value="USR89863.1"/>
    <property type="molecule type" value="Genomic_DNA"/>
</dbReference>
<comment type="subcellular location">
    <subcellularLocation>
        <location evidence="1 8">Cell membrane</location>
        <topology evidence="1 8">Multi-pass membrane protein</topology>
    </subcellularLocation>
</comment>
<evidence type="ECO:0000313" key="10">
    <source>
        <dbReference type="EMBL" id="USR89863.1"/>
    </source>
</evidence>
<keyword evidence="5 8" id="KW-1133">Transmembrane helix</keyword>
<dbReference type="RefSeq" id="WP_252661148.1">
    <property type="nucleotide sequence ID" value="NZ_CP098611.1"/>
</dbReference>
<dbReference type="SUPFAM" id="SSF56317">
    <property type="entry name" value="Carbon-nitrogen hydrolase"/>
    <property type="match status" value="1"/>
</dbReference>
<dbReference type="InterPro" id="IPR003010">
    <property type="entry name" value="C-N_Hydrolase"/>
</dbReference>
<sequence length="507" mass="56344">MMGQILPILVSLLSGILMGCTVAPFEWWALGWFALAPLWWLLGRQTTPPWQLGAAWGAGFHGTAIFWITGVHPMTWMGVPWLASFAIAIACWLIIALWGAVLVGFWAYLQQWSPKAWGPRILMGVASWCLLEVLWRSLPLWWSSLAYTQSPHNLPILHLGQLSGTTTITAVLVAVNGCWAAAFDSFDLSRQRVRFPAIWAGLLVLGLAQGLGGYLYSQPLNDSPEQSLRVGLIQGNIPNEIKLYPEGLRQALEGYTRGYQNLSDAGVDVVMTPETALPVLWEGDYPRYNDTPAGHFYQAIRDRGVPAWVGTSRGTPSHYTNSLLSVSGSGETLSYYDKVILVPLGEYIPFESVLGGFIGRLSPLQAQMVPGSRDQLLETPFGPAIVSICYESAFPQHLQPQAQRGGEFFLSAANNAHYAPSMPRQHHAQDVMRAIELDRWAVRATNTGYSAFVNPHGETLWISEINQYATHIETIHRRQTQTLYVQWGDWLVWLLAILAILINIIKP</sequence>
<feature type="transmembrane region" description="Helical" evidence="8">
    <location>
        <begin position="195"/>
        <end position="216"/>
    </location>
</feature>
<keyword evidence="4 8" id="KW-0812">Transmembrane</keyword>
<proteinExistence type="inferred from homology"/>
<dbReference type="CDD" id="cd07571">
    <property type="entry name" value="ALP_N-acyl_transferase"/>
    <property type="match status" value="1"/>
</dbReference>